<sequence>MITNINFCDSWMLLGGMPAVRLSGEASTRMQGISFFVMGIVIATLAVWWSWNWLRRDFAVLPKLSLLGAAGLTVLWGMLFIIVLTMISGARELMTPKAWRPDGLTYALNEEPEEVVRDELDYENEIKLVAATLKHYQRTRGGEPPENIFYLSEAAEELGFVSLGQSLEMNYWYDPPSENGSPLLLRQLAPTKQPAWGITDDGEIIRLDQAEKTEMPKPGSVRNTRPADYP</sequence>
<dbReference type="RefSeq" id="WP_105337475.1">
    <property type="nucleotide sequence ID" value="NZ_PUHZ01000021.1"/>
</dbReference>
<keyword evidence="2" id="KW-0812">Transmembrane</keyword>
<evidence type="ECO:0000256" key="2">
    <source>
        <dbReference type="SAM" id="Phobius"/>
    </source>
</evidence>
<evidence type="ECO:0000313" key="3">
    <source>
        <dbReference type="EMBL" id="PQO44076.1"/>
    </source>
</evidence>
<keyword evidence="2" id="KW-0472">Membrane</keyword>
<feature type="transmembrane region" description="Helical" evidence="2">
    <location>
        <begin position="33"/>
        <end position="54"/>
    </location>
</feature>
<keyword evidence="2" id="KW-1133">Transmembrane helix</keyword>
<feature type="region of interest" description="Disordered" evidence="1">
    <location>
        <begin position="208"/>
        <end position="230"/>
    </location>
</feature>
<feature type="transmembrane region" description="Helical" evidence="2">
    <location>
        <begin position="66"/>
        <end position="87"/>
    </location>
</feature>
<accession>A0A2S8GI10</accession>
<protein>
    <submittedName>
        <fullName evidence="3">Uncharacterized protein</fullName>
    </submittedName>
</protein>
<dbReference type="OrthoDB" id="277430at2"/>
<dbReference type="EMBL" id="PUHZ01000021">
    <property type="protein sequence ID" value="PQO44076.1"/>
    <property type="molecule type" value="Genomic_DNA"/>
</dbReference>
<evidence type="ECO:0000313" key="4">
    <source>
        <dbReference type="Proteomes" id="UP000237819"/>
    </source>
</evidence>
<dbReference type="Proteomes" id="UP000237819">
    <property type="component" value="Unassembled WGS sequence"/>
</dbReference>
<proteinExistence type="predicted"/>
<evidence type="ECO:0000256" key="1">
    <source>
        <dbReference type="SAM" id="MobiDB-lite"/>
    </source>
</evidence>
<dbReference type="AlphaFoldDB" id="A0A2S8GI10"/>
<comment type="caution">
    <text evidence="3">The sequence shown here is derived from an EMBL/GenBank/DDBJ whole genome shotgun (WGS) entry which is preliminary data.</text>
</comment>
<reference evidence="3 4" key="1">
    <citation type="submission" date="2018-02" db="EMBL/GenBank/DDBJ databases">
        <title>Comparative genomes isolates from brazilian mangrove.</title>
        <authorList>
            <person name="Araujo J.E."/>
            <person name="Taketani R.G."/>
            <person name="Silva M.C.P."/>
            <person name="Loureco M.V."/>
            <person name="Andreote F.D."/>
        </authorList>
    </citation>
    <scope>NUCLEOTIDE SEQUENCE [LARGE SCALE GENOMIC DNA]</scope>
    <source>
        <strain evidence="3 4">Nap-Phe MGV</strain>
    </source>
</reference>
<name>A0A2S8GI10_9BACT</name>
<organism evidence="3 4">
    <name type="scientific">Blastopirellula marina</name>
    <dbReference type="NCBI Taxonomy" id="124"/>
    <lineage>
        <taxon>Bacteria</taxon>
        <taxon>Pseudomonadati</taxon>
        <taxon>Planctomycetota</taxon>
        <taxon>Planctomycetia</taxon>
        <taxon>Pirellulales</taxon>
        <taxon>Pirellulaceae</taxon>
        <taxon>Blastopirellula</taxon>
    </lineage>
</organism>
<gene>
    <name evidence="3" type="ORF">C5Y93_21300</name>
</gene>